<dbReference type="OMA" id="VCKCSIC"/>
<proteinExistence type="inferred from homology"/>
<evidence type="ECO:0000256" key="3">
    <source>
        <dbReference type="ARBA" id="ARBA00022723"/>
    </source>
</evidence>
<dbReference type="STRING" id="30732.ENSOMEP00000022506"/>
<dbReference type="GO" id="GO:0000978">
    <property type="term" value="F:RNA polymerase II cis-regulatory region sequence-specific DNA binding"/>
    <property type="evidence" value="ECO:0007669"/>
    <property type="project" value="TreeGrafter"/>
</dbReference>
<dbReference type="PROSITE" id="PS50157">
    <property type="entry name" value="ZINC_FINGER_C2H2_2"/>
    <property type="match status" value="3"/>
</dbReference>
<feature type="coiled-coil region" evidence="12">
    <location>
        <begin position="16"/>
        <end position="50"/>
    </location>
</feature>
<comment type="similarity">
    <text evidence="2">Belongs to the krueppel C2H2-type zinc-finger protein family.</text>
</comment>
<evidence type="ECO:0000256" key="9">
    <source>
        <dbReference type="ARBA" id="ARBA00023163"/>
    </source>
</evidence>
<feature type="domain" description="C2H2-type" evidence="13">
    <location>
        <begin position="185"/>
        <end position="212"/>
    </location>
</feature>
<dbReference type="RefSeq" id="XP_024124656.1">
    <property type="nucleotide sequence ID" value="XM_024268888.2"/>
</dbReference>
<keyword evidence="9" id="KW-0804">Transcription</keyword>
<keyword evidence="4" id="KW-0677">Repeat</keyword>
<dbReference type="Proteomes" id="UP000261560">
    <property type="component" value="Unplaced"/>
</dbReference>
<dbReference type="PANTHER" id="PTHR23235:SF120">
    <property type="entry name" value="KRUPPEL-LIKE FACTOR 15"/>
    <property type="match status" value="1"/>
</dbReference>
<keyword evidence="7" id="KW-0805">Transcription regulation</keyword>
<name>A0A3B3CY13_ORYME</name>
<sequence length="276" mass="32032">MSSFQSLREFVNERLTAAAEEIFREFEKTIVQYEEEMDRQRKLLDEIRWKAHANPHRPGLEPPRVFAEDQPVWNQGRSSSLQELQVKEEQEEPCSSQERWQPMLRQEGNVYSGRVLFEADSRCEQLLSPIPSVTQEHQEGGAYMEFDGDAGVMSEQRLNRRDYTNADGALFPEGDSSNESGNRVCKCSICGKSLKDKYSLKAHSKIHTGEKPYSCYICGKRFRYKHALKVHFRIHTDEKPFSCRVCGENFRQSSNLINHLKRHQDHMLLPGSKAFK</sequence>
<feature type="domain" description="C2H2-type" evidence="13">
    <location>
        <begin position="241"/>
        <end position="268"/>
    </location>
</feature>
<dbReference type="Gene3D" id="3.30.160.60">
    <property type="entry name" value="Classic Zinc Finger"/>
    <property type="match status" value="3"/>
</dbReference>
<evidence type="ECO:0000256" key="7">
    <source>
        <dbReference type="ARBA" id="ARBA00023015"/>
    </source>
</evidence>
<dbReference type="FunFam" id="3.30.160.60:FF:000965">
    <property type="entry name" value="Neurotrophin receptor-interacting factor homolog"/>
    <property type="match status" value="1"/>
</dbReference>
<comment type="subcellular location">
    <subcellularLocation>
        <location evidence="1">Nucleus</location>
    </subcellularLocation>
</comment>
<evidence type="ECO:0000256" key="8">
    <source>
        <dbReference type="ARBA" id="ARBA00023125"/>
    </source>
</evidence>
<evidence type="ECO:0000313" key="14">
    <source>
        <dbReference type="Ensembl" id="ENSOMEP00000022506.1"/>
    </source>
</evidence>
<dbReference type="GO" id="GO:0005634">
    <property type="term" value="C:nucleus"/>
    <property type="evidence" value="ECO:0007669"/>
    <property type="project" value="UniProtKB-SubCell"/>
</dbReference>
<protein>
    <submittedName>
        <fullName evidence="14">Zinc finger protein 354A-like</fullName>
    </submittedName>
</protein>
<evidence type="ECO:0000313" key="15">
    <source>
        <dbReference type="Proteomes" id="UP000261560"/>
    </source>
</evidence>
<accession>A0A3B3CY13</accession>
<dbReference type="Pfam" id="PF00096">
    <property type="entry name" value="zf-C2H2"/>
    <property type="match status" value="3"/>
</dbReference>
<reference evidence="14" key="1">
    <citation type="submission" date="2025-08" db="UniProtKB">
        <authorList>
            <consortium name="Ensembl"/>
        </authorList>
    </citation>
    <scope>IDENTIFICATION</scope>
</reference>
<evidence type="ECO:0000256" key="11">
    <source>
        <dbReference type="PROSITE-ProRule" id="PRU00042"/>
    </source>
</evidence>
<keyword evidence="5 11" id="KW-0863">Zinc-finger</keyword>
<dbReference type="FunFam" id="3.30.160.60:FF:001506">
    <property type="entry name" value="Zinc finger protein"/>
    <property type="match status" value="1"/>
</dbReference>
<dbReference type="Ensembl" id="ENSOMET00000014567.1">
    <property type="protein sequence ID" value="ENSOMEP00000022506.1"/>
    <property type="gene ID" value="ENSOMEG00000000030.1"/>
</dbReference>
<evidence type="ECO:0000259" key="13">
    <source>
        <dbReference type="PROSITE" id="PS50157"/>
    </source>
</evidence>
<organism evidence="14 15">
    <name type="scientific">Oryzias melastigma</name>
    <name type="common">Marine medaka</name>
    <dbReference type="NCBI Taxonomy" id="30732"/>
    <lineage>
        <taxon>Eukaryota</taxon>
        <taxon>Metazoa</taxon>
        <taxon>Chordata</taxon>
        <taxon>Craniata</taxon>
        <taxon>Vertebrata</taxon>
        <taxon>Euteleostomi</taxon>
        <taxon>Actinopterygii</taxon>
        <taxon>Neopterygii</taxon>
        <taxon>Teleostei</taxon>
        <taxon>Neoteleostei</taxon>
        <taxon>Acanthomorphata</taxon>
        <taxon>Ovalentaria</taxon>
        <taxon>Atherinomorphae</taxon>
        <taxon>Beloniformes</taxon>
        <taxon>Adrianichthyidae</taxon>
        <taxon>Oryziinae</taxon>
        <taxon>Oryzias</taxon>
    </lineage>
</organism>
<dbReference type="GO" id="GO:0000981">
    <property type="term" value="F:DNA-binding transcription factor activity, RNA polymerase II-specific"/>
    <property type="evidence" value="ECO:0007669"/>
    <property type="project" value="TreeGrafter"/>
</dbReference>
<evidence type="ECO:0000256" key="12">
    <source>
        <dbReference type="SAM" id="Coils"/>
    </source>
</evidence>
<dbReference type="InterPro" id="IPR036236">
    <property type="entry name" value="Znf_C2H2_sf"/>
</dbReference>
<evidence type="ECO:0000256" key="5">
    <source>
        <dbReference type="ARBA" id="ARBA00022771"/>
    </source>
</evidence>
<keyword evidence="6" id="KW-0862">Zinc</keyword>
<reference evidence="14" key="2">
    <citation type="submission" date="2025-09" db="UniProtKB">
        <authorList>
            <consortium name="Ensembl"/>
        </authorList>
    </citation>
    <scope>IDENTIFICATION</scope>
</reference>
<dbReference type="KEGG" id="oml:112144371"/>
<dbReference type="PaxDb" id="30732-ENSOMEP00000022506"/>
<evidence type="ECO:0000256" key="2">
    <source>
        <dbReference type="ARBA" id="ARBA00006991"/>
    </source>
</evidence>
<evidence type="ECO:0000256" key="1">
    <source>
        <dbReference type="ARBA" id="ARBA00004123"/>
    </source>
</evidence>
<feature type="domain" description="C2H2-type" evidence="13">
    <location>
        <begin position="213"/>
        <end position="240"/>
    </location>
</feature>
<keyword evidence="8" id="KW-0238">DNA-binding</keyword>
<dbReference type="PANTHER" id="PTHR23235">
    <property type="entry name" value="KRUEPPEL-LIKE TRANSCRIPTION FACTOR"/>
    <property type="match status" value="1"/>
</dbReference>
<evidence type="ECO:0000256" key="6">
    <source>
        <dbReference type="ARBA" id="ARBA00022833"/>
    </source>
</evidence>
<dbReference type="OrthoDB" id="654211at2759"/>
<dbReference type="AlphaFoldDB" id="A0A3B3CY13"/>
<dbReference type="GeneID" id="112144371"/>
<keyword evidence="10" id="KW-0539">Nucleus</keyword>
<keyword evidence="15" id="KW-1185">Reference proteome</keyword>
<dbReference type="PROSITE" id="PS00028">
    <property type="entry name" value="ZINC_FINGER_C2H2_1"/>
    <property type="match status" value="3"/>
</dbReference>
<keyword evidence="3" id="KW-0479">Metal-binding</keyword>
<dbReference type="SUPFAM" id="SSF57667">
    <property type="entry name" value="beta-beta-alpha zinc fingers"/>
    <property type="match status" value="2"/>
</dbReference>
<dbReference type="SMART" id="SM00355">
    <property type="entry name" value="ZnF_C2H2"/>
    <property type="match status" value="3"/>
</dbReference>
<dbReference type="InterPro" id="IPR013087">
    <property type="entry name" value="Znf_C2H2_type"/>
</dbReference>
<evidence type="ECO:0000256" key="10">
    <source>
        <dbReference type="ARBA" id="ARBA00023242"/>
    </source>
</evidence>
<keyword evidence="12" id="KW-0175">Coiled coil</keyword>
<dbReference type="GO" id="GO:0008270">
    <property type="term" value="F:zinc ion binding"/>
    <property type="evidence" value="ECO:0007669"/>
    <property type="project" value="UniProtKB-KW"/>
</dbReference>
<evidence type="ECO:0000256" key="4">
    <source>
        <dbReference type="ARBA" id="ARBA00022737"/>
    </source>
</evidence>
<dbReference type="GeneTree" id="ENSGT01150000286918"/>
<dbReference type="FunFam" id="3.30.160.60:FF:000621">
    <property type="entry name" value="FLT3-interacting zinc finger 1"/>
    <property type="match status" value="1"/>
</dbReference>